<dbReference type="Gene3D" id="1.10.510.10">
    <property type="entry name" value="Transferase(Phosphotransferase) domain 1"/>
    <property type="match status" value="1"/>
</dbReference>
<evidence type="ECO:0000313" key="1">
    <source>
        <dbReference type="EMBL" id="PBK87022.1"/>
    </source>
</evidence>
<evidence type="ECO:0008006" key="3">
    <source>
        <dbReference type="Google" id="ProtNLM"/>
    </source>
</evidence>
<dbReference type="InterPro" id="IPR011009">
    <property type="entry name" value="Kinase-like_dom_sf"/>
</dbReference>
<sequence>LCPTPSHRHPLEYSHDGSVNAVVSQPLPISARGHAAEFCKISPLSLYPPKIIIDGLWDGKLDIWSVGCLIFELITGSPLFKYVPYPKYDLDEPNFMLHQGIGYTSKDFGSQQLLVAHWLADSSIQPVRVHF</sequence>
<evidence type="ECO:0000313" key="2">
    <source>
        <dbReference type="Proteomes" id="UP000217790"/>
    </source>
</evidence>
<dbReference type="STRING" id="47427.A0A2H3D6G7"/>
<gene>
    <name evidence="1" type="ORF">ARMGADRAFT_1123569</name>
</gene>
<keyword evidence="2" id="KW-1185">Reference proteome</keyword>
<name>A0A2H3D6G7_ARMGA</name>
<organism evidence="1 2">
    <name type="scientific">Armillaria gallica</name>
    <name type="common">Bulbous honey fungus</name>
    <name type="synonym">Armillaria bulbosa</name>
    <dbReference type="NCBI Taxonomy" id="47427"/>
    <lineage>
        <taxon>Eukaryota</taxon>
        <taxon>Fungi</taxon>
        <taxon>Dikarya</taxon>
        <taxon>Basidiomycota</taxon>
        <taxon>Agaricomycotina</taxon>
        <taxon>Agaricomycetes</taxon>
        <taxon>Agaricomycetidae</taxon>
        <taxon>Agaricales</taxon>
        <taxon>Marasmiineae</taxon>
        <taxon>Physalacriaceae</taxon>
        <taxon>Armillaria</taxon>
    </lineage>
</organism>
<feature type="non-terminal residue" evidence="1">
    <location>
        <position position="1"/>
    </location>
</feature>
<accession>A0A2H3D6G7</accession>
<protein>
    <recommendedName>
        <fullName evidence="3">Protein kinase domain-containing protein</fullName>
    </recommendedName>
</protein>
<dbReference type="AlphaFoldDB" id="A0A2H3D6G7"/>
<dbReference type="EMBL" id="KZ293681">
    <property type="protein sequence ID" value="PBK87022.1"/>
    <property type="molecule type" value="Genomic_DNA"/>
</dbReference>
<dbReference type="SUPFAM" id="SSF56112">
    <property type="entry name" value="Protein kinase-like (PK-like)"/>
    <property type="match status" value="1"/>
</dbReference>
<dbReference type="InParanoid" id="A0A2H3D6G7"/>
<dbReference type="OrthoDB" id="5979581at2759"/>
<dbReference type="Proteomes" id="UP000217790">
    <property type="component" value="Unassembled WGS sequence"/>
</dbReference>
<reference evidence="2" key="1">
    <citation type="journal article" date="2017" name="Nat. Ecol. Evol.">
        <title>Genome expansion and lineage-specific genetic innovations in the forest pathogenic fungi Armillaria.</title>
        <authorList>
            <person name="Sipos G."/>
            <person name="Prasanna A.N."/>
            <person name="Walter M.C."/>
            <person name="O'Connor E."/>
            <person name="Balint B."/>
            <person name="Krizsan K."/>
            <person name="Kiss B."/>
            <person name="Hess J."/>
            <person name="Varga T."/>
            <person name="Slot J."/>
            <person name="Riley R."/>
            <person name="Boka B."/>
            <person name="Rigling D."/>
            <person name="Barry K."/>
            <person name="Lee J."/>
            <person name="Mihaltcheva S."/>
            <person name="LaButti K."/>
            <person name="Lipzen A."/>
            <person name="Waldron R."/>
            <person name="Moloney N.M."/>
            <person name="Sperisen C."/>
            <person name="Kredics L."/>
            <person name="Vagvoelgyi C."/>
            <person name="Patrignani A."/>
            <person name="Fitzpatrick D."/>
            <person name="Nagy I."/>
            <person name="Doyle S."/>
            <person name="Anderson J.B."/>
            <person name="Grigoriev I.V."/>
            <person name="Gueldener U."/>
            <person name="Muensterkoetter M."/>
            <person name="Nagy L.G."/>
        </authorList>
    </citation>
    <scope>NUCLEOTIDE SEQUENCE [LARGE SCALE GENOMIC DNA]</scope>
    <source>
        <strain evidence="2">Ar21-2</strain>
    </source>
</reference>
<proteinExistence type="predicted"/>